<accession>A0ACC2MPE8</accession>
<reference evidence="1 2" key="1">
    <citation type="journal article" date="2022" name="Hortic Res">
        <title>A haplotype resolved chromosomal level avocado genome allows analysis of novel avocado genes.</title>
        <authorList>
            <person name="Nath O."/>
            <person name="Fletcher S.J."/>
            <person name="Hayward A."/>
            <person name="Shaw L.M."/>
            <person name="Masouleh A.K."/>
            <person name="Furtado A."/>
            <person name="Henry R.J."/>
            <person name="Mitter N."/>
        </authorList>
    </citation>
    <scope>NUCLEOTIDE SEQUENCE [LARGE SCALE GENOMIC DNA]</scope>
    <source>
        <strain evidence="2">cv. Hass</strain>
    </source>
</reference>
<dbReference type="Proteomes" id="UP001234297">
    <property type="component" value="Chromosome 1"/>
</dbReference>
<proteinExistence type="predicted"/>
<keyword evidence="2" id="KW-1185">Reference proteome</keyword>
<evidence type="ECO:0000313" key="2">
    <source>
        <dbReference type="Proteomes" id="UP001234297"/>
    </source>
</evidence>
<name>A0ACC2MPE8_PERAE</name>
<gene>
    <name evidence="1" type="ORF">MRB53_000351</name>
</gene>
<sequence>MSAFRDTSHPNSWDFSAFICTFALYIDEQLEFHMHHRLSTLSVNDDEDVVEEDPALVTPLHEMKIDYIFTMIQRLQQLLQRFLSCQPTGAVKSNQLVFFALHPIVKESFQLYYDITEIMGVLIDWFMMLENFDCVKVLEIFSRIARQFDDLDTFYAWCKKACIARSSDYPEVERITSKKLKVMEEFIHEKSTLVQQQKEKHQELEIEIDQEPDIEQPAKDDLTTLKALPEPENSIEVAHEEEKREETKEEEKEKKNMEEVDLLNLRECTVSIEEGGDKLALVLFSGESTPPSAWEAFVDSSTDWETALEQSTSSLSNQKASLGGGFDMLMLDGMYQQVETMAVPSSRSASRIACVGGTPGLLAFPTPLVGGGSEDPFAASLAVAPLAYVQMSEMEKKHQLLMEEQLMWQQYVKNLESKPYVV</sequence>
<comment type="caution">
    <text evidence="1">The sequence shown here is derived from an EMBL/GenBank/DDBJ whole genome shotgun (WGS) entry which is preliminary data.</text>
</comment>
<protein>
    <submittedName>
        <fullName evidence="1">Uncharacterized protein</fullName>
    </submittedName>
</protein>
<organism evidence="1 2">
    <name type="scientific">Persea americana</name>
    <name type="common">Avocado</name>
    <dbReference type="NCBI Taxonomy" id="3435"/>
    <lineage>
        <taxon>Eukaryota</taxon>
        <taxon>Viridiplantae</taxon>
        <taxon>Streptophyta</taxon>
        <taxon>Embryophyta</taxon>
        <taxon>Tracheophyta</taxon>
        <taxon>Spermatophyta</taxon>
        <taxon>Magnoliopsida</taxon>
        <taxon>Magnoliidae</taxon>
        <taxon>Laurales</taxon>
        <taxon>Lauraceae</taxon>
        <taxon>Persea</taxon>
    </lineage>
</organism>
<dbReference type="EMBL" id="CM056809">
    <property type="protein sequence ID" value="KAJ8647328.1"/>
    <property type="molecule type" value="Genomic_DNA"/>
</dbReference>
<evidence type="ECO:0000313" key="1">
    <source>
        <dbReference type="EMBL" id="KAJ8647328.1"/>
    </source>
</evidence>